<proteinExistence type="predicted"/>
<evidence type="ECO:0000313" key="2">
    <source>
        <dbReference type="EMBL" id="KAI7838714.1"/>
    </source>
</evidence>
<reference evidence="2" key="1">
    <citation type="submission" date="2020-11" db="EMBL/GenBank/DDBJ databases">
        <title>Chlorella ohadii genome sequencing and assembly.</title>
        <authorList>
            <person name="Murik O."/>
            <person name="Treves H."/>
            <person name="Kedem I."/>
            <person name="Shotland Y."/>
            <person name="Kaplan A."/>
        </authorList>
    </citation>
    <scope>NUCLEOTIDE SEQUENCE</scope>
    <source>
        <strain evidence="2">1</strain>
    </source>
</reference>
<accession>A0AAD5GZU2</accession>
<name>A0AAD5GZU2_9CHLO</name>
<sequence>MMARGPALAAILLLFAAAAPLASAQSQFLPLLFSGDALTAEQAAQVAGVWEQVDGFRMDGSVLDDTLRQAAKAAAAADISAEDVDFEAVLANATSPATGPLSFKLFIPAIYPSTGAFGAYYLIGKPGEKPAVTRMLGMGASTNDGVLLVGTKDEDTGMWYGLVKDDDTMVVLYMEGLEAWDKDHKKVVDNQVVAQYQYRKLPSEEIKDALALVVAKDALEANESQQIAAADRKEHS</sequence>
<dbReference type="Proteomes" id="UP001205105">
    <property type="component" value="Unassembled WGS sequence"/>
</dbReference>
<dbReference type="EMBL" id="JADXDR010000119">
    <property type="protein sequence ID" value="KAI7838714.1"/>
    <property type="molecule type" value="Genomic_DNA"/>
</dbReference>
<keyword evidence="3" id="KW-1185">Reference proteome</keyword>
<dbReference type="AlphaFoldDB" id="A0AAD5GZU2"/>
<protein>
    <submittedName>
        <fullName evidence="2">Uncharacterized protein</fullName>
    </submittedName>
</protein>
<feature type="chain" id="PRO_5042224166" evidence="1">
    <location>
        <begin position="25"/>
        <end position="236"/>
    </location>
</feature>
<organism evidence="2 3">
    <name type="scientific">Chlorella ohadii</name>
    <dbReference type="NCBI Taxonomy" id="2649997"/>
    <lineage>
        <taxon>Eukaryota</taxon>
        <taxon>Viridiplantae</taxon>
        <taxon>Chlorophyta</taxon>
        <taxon>core chlorophytes</taxon>
        <taxon>Trebouxiophyceae</taxon>
        <taxon>Chlorellales</taxon>
        <taxon>Chlorellaceae</taxon>
        <taxon>Chlorella clade</taxon>
        <taxon>Chlorella</taxon>
    </lineage>
</organism>
<evidence type="ECO:0000256" key="1">
    <source>
        <dbReference type="SAM" id="SignalP"/>
    </source>
</evidence>
<feature type="signal peptide" evidence="1">
    <location>
        <begin position="1"/>
        <end position="24"/>
    </location>
</feature>
<gene>
    <name evidence="2" type="ORF">COHA_007511</name>
</gene>
<keyword evidence="1" id="KW-0732">Signal</keyword>
<comment type="caution">
    <text evidence="2">The sequence shown here is derived from an EMBL/GenBank/DDBJ whole genome shotgun (WGS) entry which is preliminary data.</text>
</comment>
<evidence type="ECO:0000313" key="3">
    <source>
        <dbReference type="Proteomes" id="UP001205105"/>
    </source>
</evidence>